<feature type="region of interest" description="Disordered" evidence="1">
    <location>
        <begin position="148"/>
        <end position="168"/>
    </location>
</feature>
<keyword evidence="3" id="KW-1185">Reference proteome</keyword>
<comment type="caution">
    <text evidence="2">The sequence shown here is derived from an EMBL/GenBank/DDBJ whole genome shotgun (WGS) entry which is preliminary data.</text>
</comment>
<evidence type="ECO:0008006" key="4">
    <source>
        <dbReference type="Google" id="ProtNLM"/>
    </source>
</evidence>
<sequence length="391" mass="43879">MEQKMVYAGAGSTSFEQARKDLLHLANLEIKTERVRRATTRNGKARLALTRLLEQAFLEKTIPEQLRGGPADQEAPPIAAVMCDGGRYQRFDRGEAKPESGSFWRESRVACLLSMTAASYGNDPGSDLPDFLKDVSIAKKLAEIGQVQGENPVAQKQTDQDQDSPWERGEMLSKEVVASSRNWKEFGSQVASQAWYRGFGKATHKVFVSDGSSAIEELQAAWFSDYTSVLDIMHALSYSLAAARAIHSDRDTAWQCYQQFATWIWRGEVDQVIASLAEHQQQLGEPPADASESDPREIVRRSRVYYSNHRSRMNYPLYREKGYPLTSSIMESTVKQVSRRVKGTEKFWSSEGGEAVLQLRGDYLSTSDPMVAHWKRAIAAANGFRTYRLSA</sequence>
<dbReference type="AlphaFoldDB" id="A0A2G1WA44"/>
<organism evidence="2 3">
    <name type="scientific">Rhodopirellula bahusiensis</name>
    <dbReference type="NCBI Taxonomy" id="2014065"/>
    <lineage>
        <taxon>Bacteria</taxon>
        <taxon>Pseudomonadati</taxon>
        <taxon>Planctomycetota</taxon>
        <taxon>Planctomycetia</taxon>
        <taxon>Pirellulales</taxon>
        <taxon>Pirellulaceae</taxon>
        <taxon>Rhodopirellula</taxon>
    </lineage>
</organism>
<evidence type="ECO:0000256" key="1">
    <source>
        <dbReference type="SAM" id="MobiDB-lite"/>
    </source>
</evidence>
<accession>A0A2G1WA44</accession>
<gene>
    <name evidence="2" type="ORF">CEE69_06640</name>
</gene>
<dbReference type="EMBL" id="NIZW01000004">
    <property type="protein sequence ID" value="PHQ35886.1"/>
    <property type="molecule type" value="Genomic_DNA"/>
</dbReference>
<proteinExistence type="predicted"/>
<evidence type="ECO:0000313" key="2">
    <source>
        <dbReference type="EMBL" id="PHQ35886.1"/>
    </source>
</evidence>
<evidence type="ECO:0000313" key="3">
    <source>
        <dbReference type="Proteomes" id="UP000225740"/>
    </source>
</evidence>
<protein>
    <recommendedName>
        <fullName evidence="4">ISKra4 family transposase</fullName>
    </recommendedName>
</protein>
<name>A0A2G1WA44_9BACT</name>
<dbReference type="Proteomes" id="UP000225740">
    <property type="component" value="Unassembled WGS sequence"/>
</dbReference>
<reference evidence="2 3" key="1">
    <citation type="submission" date="2017-06" db="EMBL/GenBank/DDBJ databases">
        <title>Description of Rhodopirellula bahusiensis sp. nov.</title>
        <authorList>
            <person name="Kizina J."/>
            <person name="Harder J."/>
        </authorList>
    </citation>
    <scope>NUCLEOTIDE SEQUENCE [LARGE SCALE GENOMIC DNA]</scope>
    <source>
        <strain evidence="2 3">SWK21</strain>
    </source>
</reference>
<dbReference type="OrthoDB" id="248316at2"/>